<evidence type="ECO:0000256" key="2">
    <source>
        <dbReference type="ARBA" id="ARBA00022679"/>
    </source>
</evidence>
<evidence type="ECO:0000256" key="3">
    <source>
        <dbReference type="PROSITE-ProRule" id="PRU00333"/>
    </source>
</evidence>
<feature type="binding site" evidence="3">
    <location>
        <position position="295"/>
    </location>
    <ligand>
        <name>Zn(2+)</name>
        <dbReference type="ChEBI" id="CHEBI:29105"/>
    </ligand>
</feature>
<dbReference type="EMBL" id="MGFH01000184">
    <property type="protein sequence ID" value="OGM03199.1"/>
    <property type="molecule type" value="Genomic_DNA"/>
</dbReference>
<proteinExistence type="predicted"/>
<dbReference type="GO" id="GO:0008168">
    <property type="term" value="F:methyltransferase activity"/>
    <property type="evidence" value="ECO:0007669"/>
    <property type="project" value="UniProtKB-UniRule"/>
</dbReference>
<dbReference type="SUPFAM" id="SSF82282">
    <property type="entry name" value="Homocysteine S-methyltransferase"/>
    <property type="match status" value="1"/>
</dbReference>
<feature type="binding site" evidence="3">
    <location>
        <position position="223"/>
    </location>
    <ligand>
        <name>Zn(2+)</name>
        <dbReference type="ChEBI" id="CHEBI:29105"/>
    </ligand>
</feature>
<keyword evidence="3" id="KW-0862">Zinc</keyword>
<evidence type="ECO:0000313" key="5">
    <source>
        <dbReference type="EMBL" id="OGM03199.1"/>
    </source>
</evidence>
<dbReference type="PANTHER" id="PTHR11103">
    <property type="entry name" value="SLR1189 PROTEIN"/>
    <property type="match status" value="1"/>
</dbReference>
<dbReference type="AlphaFoldDB" id="A0A1F7WLC5"/>
<dbReference type="Proteomes" id="UP000178735">
    <property type="component" value="Unassembled WGS sequence"/>
</dbReference>
<dbReference type="GO" id="GO:0032259">
    <property type="term" value="P:methylation"/>
    <property type="evidence" value="ECO:0007669"/>
    <property type="project" value="UniProtKB-KW"/>
</dbReference>
<evidence type="ECO:0000313" key="6">
    <source>
        <dbReference type="Proteomes" id="UP000178735"/>
    </source>
</evidence>
<dbReference type="GO" id="GO:0046872">
    <property type="term" value="F:metal ion binding"/>
    <property type="evidence" value="ECO:0007669"/>
    <property type="project" value="UniProtKB-KW"/>
</dbReference>
<accession>A0A1F7WLC5</accession>
<dbReference type="Pfam" id="PF02574">
    <property type="entry name" value="S-methyl_trans"/>
    <property type="match status" value="1"/>
</dbReference>
<name>A0A1F7WLC5_9BACT</name>
<dbReference type="InterPro" id="IPR036589">
    <property type="entry name" value="HCY_dom_sf"/>
</dbReference>
<keyword evidence="3" id="KW-0479">Metal-binding</keyword>
<keyword evidence="1 3" id="KW-0489">Methyltransferase</keyword>
<feature type="domain" description="Hcy-binding" evidence="4">
    <location>
        <begin position="1"/>
        <end position="310"/>
    </location>
</feature>
<dbReference type="Gene3D" id="3.20.20.330">
    <property type="entry name" value="Homocysteine-binding-like domain"/>
    <property type="match status" value="1"/>
</dbReference>
<dbReference type="PROSITE" id="PS50970">
    <property type="entry name" value="HCY"/>
    <property type="match status" value="1"/>
</dbReference>
<feature type="binding site" evidence="3">
    <location>
        <position position="296"/>
    </location>
    <ligand>
        <name>Zn(2+)</name>
        <dbReference type="ChEBI" id="CHEBI:29105"/>
    </ligand>
</feature>
<protein>
    <recommendedName>
        <fullName evidence="4">Hcy-binding domain-containing protein</fullName>
    </recommendedName>
</protein>
<organism evidence="5 6">
    <name type="scientific">Candidatus Wallbacteria bacterium GWC2_49_35</name>
    <dbReference type="NCBI Taxonomy" id="1817813"/>
    <lineage>
        <taxon>Bacteria</taxon>
        <taxon>Candidatus Walliibacteriota</taxon>
    </lineage>
</organism>
<dbReference type="STRING" id="1817813.A2008_08385"/>
<sequence length="312" mass="34454">MNLSQLISENKLLFTEGAVVERVRREIGVEMNDGGLLNAALVYEERGREILEKIYRQYLDIGKSNGMPMLIFTPTWRANKDRIAGSPYKSRDVNADCFRFMDGIRRSYGDYGNKIFIGGLTGCKGDAYRPSEGLEAGEAYEFHKSQTAALASAGVDFLIAETLPALPEAIGISLAMAATAKTYALSFVIRADGCLLDGNSLNASIAEIDSAVDPKPLFYMVNCVHPSVLASTLTAEINRSDTLRRRLIGIQANTSSLSPEELDQNCTLQSDDENKFYEFITKLHFQHGMKIFGGCCGTTDRHIKKIVDILKR</sequence>
<dbReference type="InterPro" id="IPR003726">
    <property type="entry name" value="HCY_dom"/>
</dbReference>
<gene>
    <name evidence="5" type="ORF">A2008_08385</name>
</gene>
<evidence type="ECO:0000256" key="1">
    <source>
        <dbReference type="ARBA" id="ARBA00022603"/>
    </source>
</evidence>
<keyword evidence="2 3" id="KW-0808">Transferase</keyword>
<dbReference type="PANTHER" id="PTHR11103:SF18">
    <property type="entry name" value="SLR1189 PROTEIN"/>
    <property type="match status" value="1"/>
</dbReference>
<reference evidence="5 6" key="1">
    <citation type="journal article" date="2016" name="Nat. Commun.">
        <title>Thousands of microbial genomes shed light on interconnected biogeochemical processes in an aquifer system.</title>
        <authorList>
            <person name="Anantharaman K."/>
            <person name="Brown C.T."/>
            <person name="Hug L.A."/>
            <person name="Sharon I."/>
            <person name="Castelle C.J."/>
            <person name="Probst A.J."/>
            <person name="Thomas B.C."/>
            <person name="Singh A."/>
            <person name="Wilkins M.J."/>
            <person name="Karaoz U."/>
            <person name="Brodie E.L."/>
            <person name="Williams K.H."/>
            <person name="Hubbard S.S."/>
            <person name="Banfield J.F."/>
        </authorList>
    </citation>
    <scope>NUCLEOTIDE SEQUENCE [LARGE SCALE GENOMIC DNA]</scope>
</reference>
<comment type="cofactor">
    <cofactor evidence="3">
        <name>Zn(2+)</name>
        <dbReference type="ChEBI" id="CHEBI:29105"/>
    </cofactor>
</comment>
<evidence type="ECO:0000259" key="4">
    <source>
        <dbReference type="PROSITE" id="PS50970"/>
    </source>
</evidence>
<comment type="caution">
    <text evidence="5">The sequence shown here is derived from an EMBL/GenBank/DDBJ whole genome shotgun (WGS) entry which is preliminary data.</text>
</comment>